<dbReference type="Pfam" id="PF00172">
    <property type="entry name" value="Zn_clus"/>
    <property type="match status" value="1"/>
</dbReference>
<organism evidence="8 9">
    <name type="scientific">Aspergillus uvarum CBS 121591</name>
    <dbReference type="NCBI Taxonomy" id="1448315"/>
    <lineage>
        <taxon>Eukaryota</taxon>
        <taxon>Fungi</taxon>
        <taxon>Dikarya</taxon>
        <taxon>Ascomycota</taxon>
        <taxon>Pezizomycotina</taxon>
        <taxon>Eurotiomycetes</taxon>
        <taxon>Eurotiomycetidae</taxon>
        <taxon>Eurotiales</taxon>
        <taxon>Aspergillaceae</taxon>
        <taxon>Aspergillus</taxon>
        <taxon>Aspergillus subgen. Circumdati</taxon>
    </lineage>
</organism>
<evidence type="ECO:0000256" key="3">
    <source>
        <dbReference type="ARBA" id="ARBA00023125"/>
    </source>
</evidence>
<accession>A0A319CHW8</accession>
<evidence type="ECO:0000313" key="8">
    <source>
        <dbReference type="EMBL" id="PYH83919.1"/>
    </source>
</evidence>
<gene>
    <name evidence="8" type="ORF">BO82DRAFT_28754</name>
</gene>
<feature type="compositionally biased region" description="Basic residues" evidence="6">
    <location>
        <begin position="294"/>
        <end position="303"/>
    </location>
</feature>
<dbReference type="SMART" id="SM00066">
    <property type="entry name" value="GAL4"/>
    <property type="match status" value="1"/>
</dbReference>
<dbReference type="Gene3D" id="4.10.240.10">
    <property type="entry name" value="Zn(2)-C6 fungal-type DNA-binding domain"/>
    <property type="match status" value="1"/>
</dbReference>
<dbReference type="GO" id="GO:0000981">
    <property type="term" value="F:DNA-binding transcription factor activity, RNA polymerase II-specific"/>
    <property type="evidence" value="ECO:0007669"/>
    <property type="project" value="InterPro"/>
</dbReference>
<feature type="region of interest" description="Disordered" evidence="6">
    <location>
        <begin position="224"/>
        <end position="256"/>
    </location>
</feature>
<proteinExistence type="predicted"/>
<evidence type="ECO:0000256" key="1">
    <source>
        <dbReference type="ARBA" id="ARBA00004123"/>
    </source>
</evidence>
<feature type="compositionally biased region" description="Low complexity" evidence="6">
    <location>
        <begin position="245"/>
        <end position="256"/>
    </location>
</feature>
<evidence type="ECO:0000256" key="2">
    <source>
        <dbReference type="ARBA" id="ARBA00023015"/>
    </source>
</evidence>
<evidence type="ECO:0000259" key="7">
    <source>
        <dbReference type="PROSITE" id="PS50048"/>
    </source>
</evidence>
<keyword evidence="2" id="KW-0805">Transcription regulation</keyword>
<dbReference type="GO" id="GO:0005634">
    <property type="term" value="C:nucleus"/>
    <property type="evidence" value="ECO:0007669"/>
    <property type="project" value="UniProtKB-SubCell"/>
</dbReference>
<evidence type="ECO:0000256" key="4">
    <source>
        <dbReference type="ARBA" id="ARBA00023163"/>
    </source>
</evidence>
<dbReference type="Pfam" id="PF11951">
    <property type="entry name" value="Fungal_trans_2"/>
    <property type="match status" value="1"/>
</dbReference>
<keyword evidence="3" id="KW-0238">DNA-binding</keyword>
<dbReference type="InterPro" id="IPR036864">
    <property type="entry name" value="Zn2-C6_fun-type_DNA-bd_sf"/>
</dbReference>
<evidence type="ECO:0000313" key="9">
    <source>
        <dbReference type="Proteomes" id="UP000248340"/>
    </source>
</evidence>
<evidence type="ECO:0000256" key="6">
    <source>
        <dbReference type="SAM" id="MobiDB-lite"/>
    </source>
</evidence>
<dbReference type="GeneID" id="37134325"/>
<dbReference type="AlphaFoldDB" id="A0A319CHW8"/>
<dbReference type="VEuPathDB" id="FungiDB:BO82DRAFT_28754"/>
<sequence length="784" mass="88143">MSSSISTSAELAVPNENMDESSIIAAGDRIVRSYRRSRSGCYTCRLRAKKCDETRPRCLNCNKLGILCQYTEPSWWRSLEQRKIHRDRIKKRIRVTKVMKKEKDLQEFIDHTLPSSNDFEDYSDSLSQLSSNEAYSPALPTPAVPAMSSPWEAGFNSQQPLWQHPVTPMYTTMDPQAQMPGQFQMQQLPQQLQLPEDPQQIVPHLHMAQSQQQAITQTLPEPLSHEMPQSLTSDLPSIFHPQLPPQVSVPLPSQSFLQPPLEVPQQQVPNAYPEALHAPERLHQRNPQQSTQLRSRRPSRRPSNRLPTPTSSGPNHLAIQGITGRGSFLSQTQYKVGSSRFQHQDKPLSTYLRTMNVSKAEKPLLNHFVDNLLQIIFPVLDAHPQSIHRTHEILRALKTNKSYYHCCLSVSALHIKTLNANSSWGDENESIDDIMRHRYAAISALCQALDSDDNHDKVLDATLAMIFFHCAVGEPDDYLPDIPWYDHFTAVADLVNKLGINEPTPFTPLPFSTSLSTWIDILGATMLGTSPRFAHTYRTKHLNGVSSGLRDLMGCDDSVMYIISEIACLDALKTEGRLDDYTICHHVSALTTQLGFTDAKSLEAPVSSSGQIDPKKLTLNITATFRAAARVYLSTLVPGFDRSQQSTANLVQAVGDTLQFIPEGPYGYDRTLVWPLLIAGVYSTPGSNFRDILAQRTTAIGDAAEYGSFGRMYRVLKETWKLSDEPMTPLYSGANYLLPSMNLDKNTGPAPRPPPVETIGRPLRKQMVHWRDIMSRNGWRYLLI</sequence>
<dbReference type="STRING" id="1448315.A0A319CHW8"/>
<keyword evidence="4" id="KW-0804">Transcription</keyword>
<name>A0A319CHW8_9EURO</name>
<reference evidence="8 9" key="1">
    <citation type="submission" date="2016-12" db="EMBL/GenBank/DDBJ databases">
        <title>The genomes of Aspergillus section Nigri reveals drivers in fungal speciation.</title>
        <authorList>
            <consortium name="DOE Joint Genome Institute"/>
            <person name="Vesth T.C."/>
            <person name="Nybo J."/>
            <person name="Theobald S."/>
            <person name="Brandl J."/>
            <person name="Frisvad J.C."/>
            <person name="Nielsen K.F."/>
            <person name="Lyhne E.K."/>
            <person name="Kogle M.E."/>
            <person name="Kuo A."/>
            <person name="Riley R."/>
            <person name="Clum A."/>
            <person name="Nolan M."/>
            <person name="Lipzen A."/>
            <person name="Salamov A."/>
            <person name="Henrissat B."/>
            <person name="Wiebenga A."/>
            <person name="De Vries R.P."/>
            <person name="Grigoriev I.V."/>
            <person name="Mortensen U.H."/>
            <person name="Andersen M.R."/>
            <person name="Baker S.E."/>
        </authorList>
    </citation>
    <scope>NUCLEOTIDE SEQUENCE [LARGE SCALE GENOMIC DNA]</scope>
    <source>
        <strain evidence="8 9">CBS 121591</strain>
    </source>
</reference>
<dbReference type="RefSeq" id="XP_025494119.1">
    <property type="nucleotide sequence ID" value="XM_025631584.1"/>
</dbReference>
<dbReference type="CDD" id="cd00067">
    <property type="entry name" value="GAL4"/>
    <property type="match status" value="1"/>
</dbReference>
<protein>
    <recommendedName>
        <fullName evidence="7">Zn(2)-C6 fungal-type domain-containing protein</fullName>
    </recommendedName>
</protein>
<dbReference type="SUPFAM" id="SSF57701">
    <property type="entry name" value="Zn2/Cys6 DNA-binding domain"/>
    <property type="match status" value="1"/>
</dbReference>
<dbReference type="PANTHER" id="PTHR37534:SF12">
    <property type="entry name" value="ZN(2)-C6 FUNGAL-TYPE DOMAIN-CONTAINING PROTEIN"/>
    <property type="match status" value="1"/>
</dbReference>
<dbReference type="Proteomes" id="UP000248340">
    <property type="component" value="Unassembled WGS sequence"/>
</dbReference>
<dbReference type="EMBL" id="KZ821686">
    <property type="protein sequence ID" value="PYH83919.1"/>
    <property type="molecule type" value="Genomic_DNA"/>
</dbReference>
<comment type="subcellular location">
    <subcellularLocation>
        <location evidence="1">Nucleus</location>
    </subcellularLocation>
</comment>
<dbReference type="PANTHER" id="PTHR37534">
    <property type="entry name" value="TRANSCRIPTIONAL ACTIVATOR PROTEIN UGA3"/>
    <property type="match status" value="1"/>
</dbReference>
<keyword evidence="5" id="KW-0539">Nucleus</keyword>
<dbReference type="GO" id="GO:0008270">
    <property type="term" value="F:zinc ion binding"/>
    <property type="evidence" value="ECO:0007669"/>
    <property type="project" value="InterPro"/>
</dbReference>
<feature type="domain" description="Zn(2)-C6 fungal-type" evidence="7">
    <location>
        <begin position="40"/>
        <end position="70"/>
    </location>
</feature>
<evidence type="ECO:0000256" key="5">
    <source>
        <dbReference type="ARBA" id="ARBA00023242"/>
    </source>
</evidence>
<dbReference type="InterPro" id="IPR001138">
    <property type="entry name" value="Zn2Cys6_DnaBD"/>
</dbReference>
<dbReference type="OrthoDB" id="5294180at2759"/>
<dbReference type="InterPro" id="IPR021858">
    <property type="entry name" value="Fun_TF"/>
</dbReference>
<dbReference type="PROSITE" id="PS50048">
    <property type="entry name" value="ZN2_CY6_FUNGAL_2"/>
    <property type="match status" value="1"/>
</dbReference>
<dbReference type="GO" id="GO:0009893">
    <property type="term" value="P:positive regulation of metabolic process"/>
    <property type="evidence" value="ECO:0007669"/>
    <property type="project" value="UniProtKB-ARBA"/>
</dbReference>
<keyword evidence="9" id="KW-1185">Reference proteome</keyword>
<dbReference type="GO" id="GO:0003677">
    <property type="term" value="F:DNA binding"/>
    <property type="evidence" value="ECO:0007669"/>
    <property type="project" value="UniProtKB-KW"/>
</dbReference>
<feature type="region of interest" description="Disordered" evidence="6">
    <location>
        <begin position="278"/>
        <end position="317"/>
    </location>
</feature>